<dbReference type="AlphaFoldDB" id="A0A4R3JMW4"/>
<dbReference type="EMBL" id="SLZU01000001">
    <property type="protein sequence ID" value="TCS66994.1"/>
    <property type="molecule type" value="Genomic_DNA"/>
</dbReference>
<dbReference type="RefSeq" id="WP_132241052.1">
    <property type="nucleotide sequence ID" value="NZ_SLZU01000001.1"/>
</dbReference>
<evidence type="ECO:0000256" key="1">
    <source>
        <dbReference type="ARBA" id="ARBA00004651"/>
    </source>
</evidence>
<evidence type="ECO:0000256" key="7">
    <source>
        <dbReference type="SAM" id="Phobius"/>
    </source>
</evidence>
<dbReference type="Proteomes" id="UP000295696">
    <property type="component" value="Unassembled WGS sequence"/>
</dbReference>
<feature type="transmembrane region" description="Helical" evidence="7">
    <location>
        <begin position="34"/>
        <end position="63"/>
    </location>
</feature>
<dbReference type="PIRSF" id="PIRSF035875">
    <property type="entry name" value="RNase_BN"/>
    <property type="match status" value="1"/>
</dbReference>
<proteinExistence type="predicted"/>
<evidence type="ECO:0000256" key="3">
    <source>
        <dbReference type="ARBA" id="ARBA00022692"/>
    </source>
</evidence>
<dbReference type="NCBIfam" id="TIGR00765">
    <property type="entry name" value="yihY_not_rbn"/>
    <property type="match status" value="1"/>
</dbReference>
<feature type="transmembrane region" description="Helical" evidence="7">
    <location>
        <begin position="220"/>
        <end position="242"/>
    </location>
</feature>
<dbReference type="OrthoDB" id="9781030at2"/>
<evidence type="ECO:0000256" key="4">
    <source>
        <dbReference type="ARBA" id="ARBA00022989"/>
    </source>
</evidence>
<feature type="transmembrane region" description="Helical" evidence="7">
    <location>
        <begin position="145"/>
        <end position="169"/>
    </location>
</feature>
<dbReference type="PANTHER" id="PTHR30213">
    <property type="entry name" value="INNER MEMBRANE PROTEIN YHJD"/>
    <property type="match status" value="1"/>
</dbReference>
<evidence type="ECO:0000256" key="6">
    <source>
        <dbReference type="SAM" id="MobiDB-lite"/>
    </source>
</evidence>
<feature type="transmembrane region" description="Helical" evidence="7">
    <location>
        <begin position="189"/>
        <end position="208"/>
    </location>
</feature>
<keyword evidence="9" id="KW-1185">Reference proteome</keyword>
<evidence type="ECO:0000313" key="8">
    <source>
        <dbReference type="EMBL" id="TCS66994.1"/>
    </source>
</evidence>
<dbReference type="Pfam" id="PF03631">
    <property type="entry name" value="Virul_fac_BrkB"/>
    <property type="match status" value="1"/>
</dbReference>
<accession>A0A4R3JMW4</accession>
<evidence type="ECO:0000256" key="5">
    <source>
        <dbReference type="ARBA" id="ARBA00023136"/>
    </source>
</evidence>
<dbReference type="PANTHER" id="PTHR30213:SF0">
    <property type="entry name" value="UPF0761 MEMBRANE PROTEIN YIHY"/>
    <property type="match status" value="1"/>
</dbReference>
<comment type="caution">
    <text evidence="8">The sequence shown here is derived from an EMBL/GenBank/DDBJ whole genome shotgun (WGS) entry which is preliminary data.</text>
</comment>
<name>A0A4R3JMW4_9RHOB</name>
<comment type="subcellular location">
    <subcellularLocation>
        <location evidence="1">Cell membrane</location>
        <topology evidence="1">Multi-pass membrane protein</topology>
    </subcellularLocation>
</comment>
<feature type="region of interest" description="Disordered" evidence="6">
    <location>
        <begin position="284"/>
        <end position="333"/>
    </location>
</feature>
<evidence type="ECO:0000256" key="2">
    <source>
        <dbReference type="ARBA" id="ARBA00022475"/>
    </source>
</evidence>
<keyword evidence="2" id="KW-1003">Cell membrane</keyword>
<feature type="transmembrane region" description="Helical" evidence="7">
    <location>
        <begin position="105"/>
        <end position="125"/>
    </location>
</feature>
<organism evidence="8 9">
    <name type="scientific">Primorskyibacter sedentarius</name>
    <dbReference type="NCBI Taxonomy" id="745311"/>
    <lineage>
        <taxon>Bacteria</taxon>
        <taxon>Pseudomonadati</taxon>
        <taxon>Pseudomonadota</taxon>
        <taxon>Alphaproteobacteria</taxon>
        <taxon>Rhodobacterales</taxon>
        <taxon>Roseobacteraceae</taxon>
        <taxon>Primorskyibacter</taxon>
    </lineage>
</organism>
<sequence length="333" mass="35810">MTKGHDARHPMQIPLRGWWEILKRVYKCVLEDNLGLIAAGCAFYGLLAIFPAITAIMAIAGLVTQPEIVVEQLDAITDGLPENAASIVIDQAAEVAGASSSGLTLAVWIGFALAVFSASLAVQALMQGLNVAFGEAEKRSIIWIYVMRVVLTLGLIFGFLVAVAAVVALPVALNFVALGPVTDWLAQVLRWPLLLVAAAFGIALLYRWGPSRKPARWRWITPGVVLSCVLWVAGTLGFSYYVRNFAGYNETFGALSGVIVLLMWMWVSAFIILLGAELDAQTEAQTGRDTTVGPPRRRGRRGARVANQVGGKDVAEEAPPERIGQVISDPVDS</sequence>
<protein>
    <submittedName>
        <fullName evidence="8">Membrane protein</fullName>
    </submittedName>
</protein>
<dbReference type="GO" id="GO:0005886">
    <property type="term" value="C:plasma membrane"/>
    <property type="evidence" value="ECO:0007669"/>
    <property type="project" value="UniProtKB-SubCell"/>
</dbReference>
<evidence type="ECO:0000313" key="9">
    <source>
        <dbReference type="Proteomes" id="UP000295696"/>
    </source>
</evidence>
<keyword evidence="5 7" id="KW-0472">Membrane</keyword>
<keyword evidence="3 7" id="KW-0812">Transmembrane</keyword>
<keyword evidence="4 7" id="KW-1133">Transmembrane helix</keyword>
<gene>
    <name evidence="8" type="ORF">EDD52_10183</name>
</gene>
<dbReference type="InterPro" id="IPR017039">
    <property type="entry name" value="Virul_fac_BrkB"/>
</dbReference>
<reference evidence="8 9" key="1">
    <citation type="submission" date="2019-03" db="EMBL/GenBank/DDBJ databases">
        <title>Genomic Encyclopedia of Type Strains, Phase IV (KMG-IV): sequencing the most valuable type-strain genomes for metagenomic binning, comparative biology and taxonomic classification.</title>
        <authorList>
            <person name="Goeker M."/>
        </authorList>
    </citation>
    <scope>NUCLEOTIDE SEQUENCE [LARGE SCALE GENOMIC DNA]</scope>
    <source>
        <strain evidence="8 9">DSM 104836</strain>
    </source>
</reference>
<feature type="transmembrane region" description="Helical" evidence="7">
    <location>
        <begin position="254"/>
        <end position="276"/>
    </location>
</feature>